<keyword evidence="4" id="KW-0808">Transferase</keyword>
<sequence>MSHSARIRRRRQKGGGAAKWFLLAFLVLLLIGVSAGLAAAGWVVRTANDGPALSTYTPRNAGALTEVLASDGTRLGFIQNDDLVQPMATSALPKVMKQATVAIEDERFYKHTGVDYEGIIRAAVKNATTDGKQGGSTLTMQLVRNLYTQDVTRSGIEGYKRKIREARLAQQLEEEHSKEWVLGKYLNTVPYGTYGGQSAIGVGAAARLYFNKSARDLTLREAAMLAGMPQAPSQYSPVDNPEGTKARRNEVLGKMAELGYITREKARAEMKKGLGLNMERYFQRARERYVLDYVKSELIKEYGADATKRGGFRVYTTINLKYQQYARAAMSQLNGVGPSSAIVTIDPKNGDIVTMASTQQYGRSKGKSTFNLAAQGHRQPGSSFKTMALLTAFREGVSPSTTYTSISPMKIAKPPCGSPTSPWELKTYGGKGAGSMDLRRATLASDNSVYAQLVSDLGPDKVKETARMMGIKSKLLGVCAESLGGLTDGVSPLEMANAYATIVNGGYRNRPRVIKKIETREGPVKLPARWRVKRTKAFSDGVTNEVVKILAANAAGGTGTKSIIPGCTAQGGKTGTTDKNIDAWFVGFTPKFATAVWVGFPGSAKISMNGMYFGSNIDGGTYPAQIWGDYMKKVVAKGCGKWKEPTEPFNSQPFQGKFAREGAKDEDSGEGDQQQGTQPGPGTTTPPSNDTSPDNGGGNDNGGNGNDDTGFDPGAYETQPQGPPGNGGTQAPGDG</sequence>
<dbReference type="SUPFAM" id="SSF56601">
    <property type="entry name" value="beta-lactamase/transpeptidase-like"/>
    <property type="match status" value="1"/>
</dbReference>
<reference evidence="12 13" key="1">
    <citation type="submission" date="2018-10" db="EMBL/GenBank/DDBJ databases">
        <title>Genomic Encyclopedia of Archaeal and Bacterial Type Strains, Phase II (KMG-II): from individual species to whole genera.</title>
        <authorList>
            <person name="Goeker M."/>
        </authorList>
    </citation>
    <scope>NUCLEOTIDE SEQUENCE [LARGE SCALE GENOMIC DNA]</scope>
    <source>
        <strain evidence="12 13">DSM 14954</strain>
    </source>
</reference>
<dbReference type="GO" id="GO:0008658">
    <property type="term" value="F:penicillin binding"/>
    <property type="evidence" value="ECO:0007669"/>
    <property type="project" value="InterPro"/>
</dbReference>
<evidence type="ECO:0000256" key="1">
    <source>
        <dbReference type="ARBA" id="ARBA00022645"/>
    </source>
</evidence>
<evidence type="ECO:0000256" key="5">
    <source>
        <dbReference type="ARBA" id="ARBA00022801"/>
    </source>
</evidence>
<comment type="catalytic activity">
    <reaction evidence="8">
        <text>[GlcNAc-(1-&gt;4)-Mur2Ac(oyl-L-Ala-gamma-D-Glu-L-Lys-D-Ala-D-Ala)](n)-di-trans,octa-cis-undecaprenyl diphosphate + beta-D-GlcNAc-(1-&gt;4)-Mur2Ac(oyl-L-Ala-gamma-D-Glu-L-Lys-D-Ala-D-Ala)-di-trans,octa-cis-undecaprenyl diphosphate = [GlcNAc-(1-&gt;4)-Mur2Ac(oyl-L-Ala-gamma-D-Glu-L-Lys-D-Ala-D-Ala)](n+1)-di-trans,octa-cis-undecaprenyl diphosphate + di-trans,octa-cis-undecaprenyl diphosphate + H(+)</text>
        <dbReference type="Rhea" id="RHEA:23708"/>
        <dbReference type="Rhea" id="RHEA-COMP:9602"/>
        <dbReference type="Rhea" id="RHEA-COMP:9603"/>
        <dbReference type="ChEBI" id="CHEBI:15378"/>
        <dbReference type="ChEBI" id="CHEBI:58405"/>
        <dbReference type="ChEBI" id="CHEBI:60033"/>
        <dbReference type="ChEBI" id="CHEBI:78435"/>
        <dbReference type="EC" id="2.4.99.28"/>
    </reaction>
</comment>
<organism evidence="12 13">
    <name type="scientific">Solirubrobacter pauli</name>
    <dbReference type="NCBI Taxonomy" id="166793"/>
    <lineage>
        <taxon>Bacteria</taxon>
        <taxon>Bacillati</taxon>
        <taxon>Actinomycetota</taxon>
        <taxon>Thermoleophilia</taxon>
        <taxon>Solirubrobacterales</taxon>
        <taxon>Solirubrobacteraceae</taxon>
        <taxon>Solirubrobacter</taxon>
    </lineage>
</organism>
<comment type="caution">
    <text evidence="12">The sequence shown here is derived from an EMBL/GenBank/DDBJ whole genome shotgun (WGS) entry which is preliminary data.</text>
</comment>
<keyword evidence="5" id="KW-0378">Hydrolase</keyword>
<dbReference type="Proteomes" id="UP000278962">
    <property type="component" value="Unassembled WGS sequence"/>
</dbReference>
<dbReference type="SUPFAM" id="SSF53955">
    <property type="entry name" value="Lysozyme-like"/>
    <property type="match status" value="1"/>
</dbReference>
<dbReference type="Gene3D" id="1.10.3810.10">
    <property type="entry name" value="Biosynthetic peptidoglycan transglycosylase-like"/>
    <property type="match status" value="1"/>
</dbReference>
<evidence type="ECO:0000259" key="11">
    <source>
        <dbReference type="Pfam" id="PF00912"/>
    </source>
</evidence>
<dbReference type="RefSeq" id="WP_147447752.1">
    <property type="nucleotide sequence ID" value="NZ_RBIL01000001.1"/>
</dbReference>
<dbReference type="InterPro" id="IPR023346">
    <property type="entry name" value="Lysozyme-like_dom_sf"/>
</dbReference>
<accession>A0A660LHL3</accession>
<evidence type="ECO:0000313" key="13">
    <source>
        <dbReference type="Proteomes" id="UP000278962"/>
    </source>
</evidence>
<protein>
    <submittedName>
        <fullName evidence="12">Penicillin-binding protein 1A</fullName>
    </submittedName>
</protein>
<dbReference type="EMBL" id="RBIL01000001">
    <property type="protein sequence ID" value="RKQ92504.1"/>
    <property type="molecule type" value="Genomic_DNA"/>
</dbReference>
<keyword evidence="6" id="KW-0511">Multifunctional enzyme</keyword>
<dbReference type="Gene3D" id="3.40.710.10">
    <property type="entry name" value="DD-peptidase/beta-lactamase superfamily"/>
    <property type="match status" value="1"/>
</dbReference>
<feature type="region of interest" description="Disordered" evidence="9">
    <location>
        <begin position="646"/>
        <end position="735"/>
    </location>
</feature>
<evidence type="ECO:0000256" key="8">
    <source>
        <dbReference type="ARBA" id="ARBA00049902"/>
    </source>
</evidence>
<dbReference type="Pfam" id="PF00912">
    <property type="entry name" value="Transgly"/>
    <property type="match status" value="1"/>
</dbReference>
<feature type="compositionally biased region" description="Gly residues" evidence="9">
    <location>
        <begin position="724"/>
        <end position="735"/>
    </location>
</feature>
<dbReference type="GO" id="GO:0006508">
    <property type="term" value="P:proteolysis"/>
    <property type="evidence" value="ECO:0007669"/>
    <property type="project" value="UniProtKB-KW"/>
</dbReference>
<dbReference type="InterPro" id="IPR001264">
    <property type="entry name" value="Glyco_trans_51"/>
</dbReference>
<gene>
    <name evidence="12" type="ORF">C8N24_2353</name>
</gene>
<evidence type="ECO:0000256" key="3">
    <source>
        <dbReference type="ARBA" id="ARBA00022676"/>
    </source>
</evidence>
<feature type="domain" description="Glycosyl transferase family 51" evidence="11">
    <location>
        <begin position="82"/>
        <end position="255"/>
    </location>
</feature>
<proteinExistence type="predicted"/>
<keyword evidence="13" id="KW-1185">Reference proteome</keyword>
<dbReference type="InterPro" id="IPR036950">
    <property type="entry name" value="PBP_transglycosylase"/>
</dbReference>
<feature type="compositionally biased region" description="Low complexity" evidence="9">
    <location>
        <begin position="671"/>
        <end position="694"/>
    </location>
</feature>
<evidence type="ECO:0000256" key="6">
    <source>
        <dbReference type="ARBA" id="ARBA00023268"/>
    </source>
</evidence>
<evidence type="ECO:0000256" key="9">
    <source>
        <dbReference type="SAM" id="MobiDB-lite"/>
    </source>
</evidence>
<name>A0A660LHL3_9ACTN</name>
<feature type="domain" description="Penicillin-binding protein transpeptidase" evidence="10">
    <location>
        <begin position="341"/>
        <end position="598"/>
    </location>
</feature>
<keyword evidence="2" id="KW-0645">Protease</keyword>
<dbReference type="PANTHER" id="PTHR32282">
    <property type="entry name" value="BINDING PROTEIN TRANSPEPTIDASE, PUTATIVE-RELATED"/>
    <property type="match status" value="1"/>
</dbReference>
<dbReference type="InterPro" id="IPR012338">
    <property type="entry name" value="Beta-lactam/transpept-like"/>
</dbReference>
<dbReference type="GO" id="GO:0030288">
    <property type="term" value="C:outer membrane-bounded periplasmic space"/>
    <property type="evidence" value="ECO:0007669"/>
    <property type="project" value="TreeGrafter"/>
</dbReference>
<keyword evidence="3" id="KW-0328">Glycosyltransferase</keyword>
<dbReference type="GO" id="GO:0008955">
    <property type="term" value="F:peptidoglycan glycosyltransferase activity"/>
    <property type="evidence" value="ECO:0007669"/>
    <property type="project" value="UniProtKB-EC"/>
</dbReference>
<evidence type="ECO:0000259" key="10">
    <source>
        <dbReference type="Pfam" id="PF00905"/>
    </source>
</evidence>
<evidence type="ECO:0000256" key="4">
    <source>
        <dbReference type="ARBA" id="ARBA00022679"/>
    </source>
</evidence>
<dbReference type="GO" id="GO:0009252">
    <property type="term" value="P:peptidoglycan biosynthetic process"/>
    <property type="evidence" value="ECO:0007669"/>
    <property type="project" value="TreeGrafter"/>
</dbReference>
<evidence type="ECO:0000313" key="12">
    <source>
        <dbReference type="EMBL" id="RKQ92504.1"/>
    </source>
</evidence>
<dbReference type="OrthoDB" id="9766909at2"/>
<feature type="compositionally biased region" description="Gly residues" evidence="9">
    <location>
        <begin position="695"/>
        <end position="705"/>
    </location>
</feature>
<comment type="catalytic activity">
    <reaction evidence="7">
        <text>Preferential cleavage: (Ac)2-L-Lys-D-Ala-|-D-Ala. Also transpeptidation of peptidyl-alanyl moieties that are N-acyl substituents of D-alanine.</text>
        <dbReference type="EC" id="3.4.16.4"/>
    </reaction>
</comment>
<dbReference type="GO" id="GO:0009002">
    <property type="term" value="F:serine-type D-Ala-D-Ala carboxypeptidase activity"/>
    <property type="evidence" value="ECO:0007669"/>
    <property type="project" value="UniProtKB-EC"/>
</dbReference>
<evidence type="ECO:0000256" key="2">
    <source>
        <dbReference type="ARBA" id="ARBA00022670"/>
    </source>
</evidence>
<keyword evidence="1" id="KW-0121">Carboxypeptidase</keyword>
<dbReference type="PANTHER" id="PTHR32282:SF33">
    <property type="entry name" value="PEPTIDOGLYCAN GLYCOSYLTRANSFERASE"/>
    <property type="match status" value="1"/>
</dbReference>
<dbReference type="InterPro" id="IPR001460">
    <property type="entry name" value="PCN-bd_Tpept"/>
</dbReference>
<dbReference type="InterPro" id="IPR050396">
    <property type="entry name" value="Glycosyltr_51/Transpeptidase"/>
</dbReference>
<evidence type="ECO:0000256" key="7">
    <source>
        <dbReference type="ARBA" id="ARBA00034000"/>
    </source>
</evidence>
<dbReference type="Pfam" id="PF00905">
    <property type="entry name" value="Transpeptidase"/>
    <property type="match status" value="1"/>
</dbReference>
<dbReference type="AlphaFoldDB" id="A0A660LHL3"/>